<protein>
    <submittedName>
        <fullName evidence="11">4Fe-4S dicluster domain-containing protein</fullName>
    </submittedName>
</protein>
<feature type="domain" description="4Fe-4S ferredoxin-type" evidence="9">
    <location>
        <begin position="5"/>
        <end position="36"/>
    </location>
</feature>
<dbReference type="SUPFAM" id="SSF54862">
    <property type="entry name" value="4Fe-4S ferredoxins"/>
    <property type="match status" value="1"/>
</dbReference>
<dbReference type="PROSITE" id="PS50111">
    <property type="entry name" value="CHEMOTAXIS_TRANSDUC_2"/>
    <property type="match status" value="1"/>
</dbReference>
<dbReference type="Gene3D" id="3.40.50.1780">
    <property type="match status" value="1"/>
</dbReference>
<evidence type="ECO:0000256" key="3">
    <source>
        <dbReference type="ARBA" id="ARBA00023004"/>
    </source>
</evidence>
<dbReference type="SUPFAM" id="SSF53920">
    <property type="entry name" value="Fe-only hydrogenase"/>
    <property type="match status" value="1"/>
</dbReference>
<dbReference type="Pfam" id="PF02906">
    <property type="entry name" value="Fe_hyd_lg_C"/>
    <property type="match status" value="1"/>
</dbReference>
<keyword evidence="1" id="KW-0004">4Fe-4S</keyword>
<dbReference type="PROSITE" id="PS00198">
    <property type="entry name" value="4FE4S_FER_1"/>
    <property type="match status" value="2"/>
</dbReference>
<keyword evidence="12" id="KW-1185">Reference proteome</keyword>
<dbReference type="Gene3D" id="1.10.15.40">
    <property type="entry name" value="Electron transport complex subunit B, putative Fe-S cluster"/>
    <property type="match status" value="1"/>
</dbReference>
<dbReference type="PANTHER" id="PTHR32089">
    <property type="entry name" value="METHYL-ACCEPTING CHEMOTAXIS PROTEIN MCPB"/>
    <property type="match status" value="1"/>
</dbReference>
<feature type="domain" description="4Fe-4S ferredoxin-type" evidence="9">
    <location>
        <begin position="40"/>
        <end position="69"/>
    </location>
</feature>
<evidence type="ECO:0000256" key="5">
    <source>
        <dbReference type="ARBA" id="ARBA00023224"/>
    </source>
</evidence>
<dbReference type="Pfam" id="PF04060">
    <property type="entry name" value="FeS"/>
    <property type="match status" value="1"/>
</dbReference>
<gene>
    <name evidence="11" type="ORF">KHM83_04480</name>
</gene>
<name>A0ABS5PLI6_9FIRM</name>
<comment type="similarity">
    <text evidence="6">Belongs to the methyl-accepting chemotaxis (MCP) protein family.</text>
</comment>
<evidence type="ECO:0000259" key="8">
    <source>
        <dbReference type="PROSITE" id="PS50111"/>
    </source>
</evidence>
<dbReference type="InterPro" id="IPR007202">
    <property type="entry name" value="4Fe-4S_dom"/>
</dbReference>
<dbReference type="RefSeq" id="WP_213235719.1">
    <property type="nucleotide sequence ID" value="NZ_JAHBCL010000006.1"/>
</dbReference>
<keyword evidence="3" id="KW-0408">Iron</keyword>
<keyword evidence="5 7" id="KW-0807">Transducer</keyword>
<evidence type="ECO:0000256" key="6">
    <source>
        <dbReference type="ARBA" id="ARBA00029447"/>
    </source>
</evidence>
<dbReference type="Gene3D" id="3.30.70.20">
    <property type="match status" value="1"/>
</dbReference>
<sequence length="644" mass="72120">MALLETLYLKEENCTGCNQCVANCPIPGANIAYLNEDGVNKVKLDSERCIHCGECIRVCEHEARQYRDDTELFFEALQKGQKISIIAAPAIAVNFSRFKQLFGYLKTLGVNVIYDVSFGADITVWAYLKAAKKSGMSSIIAQPCPPIVNFIEKYASDLIKDLAPIHSPMSCTAIYLKKYAHIKDEIAFLSPCIGKRDEIRDANTEDLITYNVTFKKLEDYLKAKGIDLNRYPEKDFDDLGTTLGFLFSRPGGLKENVLYFEPNAWIRQIEGPHHVYEYLQEYSGLQNSTKPFLVDILNCSYGCNFGTGTKHNALERSTSIDYVEKFFNDRKKEQADKKAGLFRKKRVDELYRYLDKNLQLDDFVRHYSAKGLKLNHDVPSAATLNVIYESMNKEDQESRKINCVACGYQSCEKMATAIYHGFNIPNNCIDYNKKTVSMEKDMLSAREAQLQAAEDMKALTEKRLEDAMAIGKSIKIIVASIDNVFAGNEENANAVENIRNQSIDILKMVETLKASMTEMDAKLVDFTKANQQIVSIADQTNMLALNAAIEAARAGIHGLGFSVVAEEVKKLAEQTKFLATSTQEGQNDIHNAMVSLSGISNTIESKMNSMDQAVSSISASLQEITSYTEEMSESAAHVIERLDQ</sequence>
<keyword evidence="2" id="KW-0479">Metal-binding</keyword>
<evidence type="ECO:0000256" key="1">
    <source>
        <dbReference type="ARBA" id="ARBA00022485"/>
    </source>
</evidence>
<feature type="domain" description="Methyl-accepting transducer" evidence="8">
    <location>
        <begin position="438"/>
        <end position="644"/>
    </location>
</feature>
<accession>A0ABS5PLI6</accession>
<feature type="domain" description="4Fe-4S" evidence="10">
    <location>
        <begin position="383"/>
        <end position="445"/>
    </location>
</feature>
<proteinExistence type="inferred from homology"/>
<evidence type="ECO:0000259" key="9">
    <source>
        <dbReference type="PROSITE" id="PS51379"/>
    </source>
</evidence>
<dbReference type="PRINTS" id="PR00260">
    <property type="entry name" value="CHEMTRNSDUCR"/>
</dbReference>
<keyword evidence="4" id="KW-0411">Iron-sulfur</keyword>
<dbReference type="Pfam" id="PF00015">
    <property type="entry name" value="MCPsignal"/>
    <property type="match status" value="1"/>
</dbReference>
<dbReference type="Proteomes" id="UP000746471">
    <property type="component" value="Unassembled WGS sequence"/>
</dbReference>
<dbReference type="EMBL" id="JAHBCL010000006">
    <property type="protein sequence ID" value="MBS7525933.1"/>
    <property type="molecule type" value="Genomic_DNA"/>
</dbReference>
<dbReference type="InterPro" id="IPR009016">
    <property type="entry name" value="Fe_hydrogenase"/>
</dbReference>
<organism evidence="11 12">
    <name type="scientific">Fusibacter paucivorans</name>
    <dbReference type="NCBI Taxonomy" id="76009"/>
    <lineage>
        <taxon>Bacteria</taxon>
        <taxon>Bacillati</taxon>
        <taxon>Bacillota</taxon>
        <taxon>Clostridia</taxon>
        <taxon>Eubacteriales</taxon>
        <taxon>Eubacteriales Family XII. Incertae Sedis</taxon>
        <taxon>Fusibacter</taxon>
    </lineage>
</organism>
<dbReference type="SMART" id="SM00283">
    <property type="entry name" value="MA"/>
    <property type="match status" value="1"/>
</dbReference>
<dbReference type="PANTHER" id="PTHR32089:SF112">
    <property type="entry name" value="LYSOZYME-LIKE PROTEIN-RELATED"/>
    <property type="match status" value="1"/>
</dbReference>
<dbReference type="InterPro" id="IPR017896">
    <property type="entry name" value="4Fe4S_Fe-S-bd"/>
</dbReference>
<evidence type="ECO:0000256" key="2">
    <source>
        <dbReference type="ARBA" id="ARBA00022723"/>
    </source>
</evidence>
<comment type="caution">
    <text evidence="11">The sequence shown here is derived from an EMBL/GenBank/DDBJ whole genome shotgun (WGS) entry which is preliminary data.</text>
</comment>
<dbReference type="SUPFAM" id="SSF58104">
    <property type="entry name" value="Methyl-accepting chemotaxis protein (MCP) signaling domain"/>
    <property type="match status" value="1"/>
</dbReference>
<dbReference type="InterPro" id="IPR004089">
    <property type="entry name" value="MCPsignal_dom"/>
</dbReference>
<dbReference type="InterPro" id="IPR004108">
    <property type="entry name" value="Fe_hydrogenase_lsu_C"/>
</dbReference>
<evidence type="ECO:0000313" key="11">
    <source>
        <dbReference type="EMBL" id="MBS7525933.1"/>
    </source>
</evidence>
<evidence type="ECO:0000256" key="4">
    <source>
        <dbReference type="ARBA" id="ARBA00023014"/>
    </source>
</evidence>
<dbReference type="Pfam" id="PF12838">
    <property type="entry name" value="Fer4_7"/>
    <property type="match status" value="1"/>
</dbReference>
<evidence type="ECO:0000259" key="10">
    <source>
        <dbReference type="PROSITE" id="PS51656"/>
    </source>
</evidence>
<reference evidence="11 12" key="1">
    <citation type="submission" date="2021-05" db="EMBL/GenBank/DDBJ databases">
        <title>Fusibacter ferrireducens sp. nov., an anaerobic, sulfur- and Fe-reducing bacterium isolated from the mangrove sediment.</title>
        <authorList>
            <person name="Qiu D."/>
        </authorList>
    </citation>
    <scope>NUCLEOTIDE SEQUENCE [LARGE SCALE GENOMIC DNA]</scope>
    <source>
        <strain evidence="11 12">DSM 12116</strain>
    </source>
</reference>
<dbReference type="Gene3D" id="1.10.287.950">
    <property type="entry name" value="Methyl-accepting chemotaxis protein"/>
    <property type="match status" value="1"/>
</dbReference>
<dbReference type="PROSITE" id="PS51656">
    <property type="entry name" value="4FE4S"/>
    <property type="match status" value="1"/>
</dbReference>
<evidence type="ECO:0000256" key="7">
    <source>
        <dbReference type="PROSITE-ProRule" id="PRU00284"/>
    </source>
</evidence>
<dbReference type="InterPro" id="IPR017900">
    <property type="entry name" value="4Fe4S_Fe_S_CS"/>
</dbReference>
<dbReference type="InterPro" id="IPR004090">
    <property type="entry name" value="Chemotax_Me-accpt_rcpt"/>
</dbReference>
<dbReference type="PROSITE" id="PS51379">
    <property type="entry name" value="4FE4S_FER_2"/>
    <property type="match status" value="2"/>
</dbReference>
<evidence type="ECO:0000313" key="12">
    <source>
        <dbReference type="Proteomes" id="UP000746471"/>
    </source>
</evidence>